<dbReference type="SMART" id="SM00220">
    <property type="entry name" value="S_TKc"/>
    <property type="match status" value="1"/>
</dbReference>
<dbReference type="Pfam" id="PF00498">
    <property type="entry name" value="FHA"/>
    <property type="match status" value="1"/>
</dbReference>
<keyword evidence="2" id="KW-0547">Nucleotide-binding</keyword>
<dbReference type="GO" id="GO:0005524">
    <property type="term" value="F:ATP binding"/>
    <property type="evidence" value="ECO:0007669"/>
    <property type="project" value="UniProtKB-KW"/>
</dbReference>
<dbReference type="SUPFAM" id="SSF56112">
    <property type="entry name" value="Protein kinase-like (PK-like)"/>
    <property type="match status" value="1"/>
</dbReference>
<accession>A0A9P6PLR0</accession>
<dbReference type="Proteomes" id="UP000807716">
    <property type="component" value="Unassembled WGS sequence"/>
</dbReference>
<organism evidence="7 8">
    <name type="scientific">Actinomortierella ambigua</name>
    <dbReference type="NCBI Taxonomy" id="1343610"/>
    <lineage>
        <taxon>Eukaryota</taxon>
        <taxon>Fungi</taxon>
        <taxon>Fungi incertae sedis</taxon>
        <taxon>Mucoromycota</taxon>
        <taxon>Mortierellomycotina</taxon>
        <taxon>Mortierellomycetes</taxon>
        <taxon>Mortierellales</taxon>
        <taxon>Mortierellaceae</taxon>
        <taxon>Actinomortierella</taxon>
    </lineage>
</organism>
<evidence type="ECO:0000259" key="6">
    <source>
        <dbReference type="PROSITE" id="PS50011"/>
    </source>
</evidence>
<dbReference type="InterPro" id="IPR000719">
    <property type="entry name" value="Prot_kinase_dom"/>
</dbReference>
<gene>
    <name evidence="7" type="ORF">DFQ27_000911</name>
</gene>
<dbReference type="OrthoDB" id="10252171at2759"/>
<protein>
    <recommendedName>
        <fullName evidence="9">Protein kinase domain-containing protein</fullName>
    </recommendedName>
</protein>
<feature type="domain" description="FHA" evidence="5">
    <location>
        <begin position="268"/>
        <end position="318"/>
    </location>
</feature>
<feature type="domain" description="Protein kinase" evidence="6">
    <location>
        <begin position="1"/>
        <end position="206"/>
    </location>
</feature>
<evidence type="ECO:0000313" key="8">
    <source>
        <dbReference type="Proteomes" id="UP000807716"/>
    </source>
</evidence>
<dbReference type="Pfam" id="PF00069">
    <property type="entry name" value="Pkinase"/>
    <property type="match status" value="1"/>
</dbReference>
<sequence length="450" mass="49992">NIMLDDEENVKLIDFGLARSLSADAPLTTMCGTYAYMAPETAQGEERNAYSTPVDVWGVGVVLFRMVTGQYPFNDGTESFSIAEAHPPLSGQVNVGPEGLNPEEAKHEDIANAAGEESGARPPVPSDDASGADQNTETQHEEVSSHEQQQLDKYYGKEVDYTVDWMQHVDVHGRRTELLKEMLTGFLVLDPSKRMTMRQALQHDWMKLKDAQLEALEEGCNRPSSRIKPGDPENICFSPSTQGWGYLEIVPGSTPSAPRRIHLTKEKTYFGRTLGVDVHLGNDRSICSYQCMIQLEDDSTVTLVDNGVNPTQINNLKLGRGMAGQIFNGDIIGFIVASDDMGGGAGSVRPRDDNQRFLKYRFMTNVAPEIAPAQAPKRRLVARTDQVMLRSCRNLSLDVKTRIKTELESQATARLLSELHLDEWGWLEPLNEQTEEVRLKSRVVTIGRAL</sequence>
<comment type="similarity">
    <text evidence="1">Belongs to the protein kinase superfamily. CAMK Ser/Thr protein kinase family. CHEK2 subfamily.</text>
</comment>
<keyword evidence="8" id="KW-1185">Reference proteome</keyword>
<evidence type="ECO:0000256" key="2">
    <source>
        <dbReference type="ARBA" id="ARBA00022741"/>
    </source>
</evidence>
<feature type="non-terminal residue" evidence="7">
    <location>
        <position position="1"/>
    </location>
</feature>
<dbReference type="AlphaFoldDB" id="A0A9P6PLR0"/>
<comment type="caution">
    <text evidence="7">The sequence shown here is derived from an EMBL/GenBank/DDBJ whole genome shotgun (WGS) entry which is preliminary data.</text>
</comment>
<proteinExistence type="inferred from homology"/>
<feature type="non-terminal residue" evidence="7">
    <location>
        <position position="450"/>
    </location>
</feature>
<dbReference type="SUPFAM" id="SSF49879">
    <property type="entry name" value="SMAD/FHA domain"/>
    <property type="match status" value="1"/>
</dbReference>
<name>A0A9P6PLR0_9FUNG</name>
<evidence type="ECO:0000313" key="7">
    <source>
        <dbReference type="EMBL" id="KAG0248414.1"/>
    </source>
</evidence>
<dbReference type="PANTHER" id="PTHR24346:SF30">
    <property type="entry name" value="MATERNAL EMBRYONIC LEUCINE ZIPPER KINASE"/>
    <property type="match status" value="1"/>
</dbReference>
<evidence type="ECO:0000256" key="3">
    <source>
        <dbReference type="ARBA" id="ARBA00022840"/>
    </source>
</evidence>
<evidence type="ECO:0000259" key="5">
    <source>
        <dbReference type="PROSITE" id="PS50006"/>
    </source>
</evidence>
<dbReference type="PANTHER" id="PTHR24346">
    <property type="entry name" value="MAP/MICROTUBULE AFFINITY-REGULATING KINASE"/>
    <property type="match status" value="1"/>
</dbReference>
<dbReference type="Gene3D" id="2.60.200.20">
    <property type="match status" value="1"/>
</dbReference>
<evidence type="ECO:0008006" key="9">
    <source>
        <dbReference type="Google" id="ProtNLM"/>
    </source>
</evidence>
<dbReference type="PROSITE" id="PS50011">
    <property type="entry name" value="PROTEIN_KINASE_DOM"/>
    <property type="match status" value="1"/>
</dbReference>
<dbReference type="InterPro" id="IPR008984">
    <property type="entry name" value="SMAD_FHA_dom_sf"/>
</dbReference>
<dbReference type="GO" id="GO:0005737">
    <property type="term" value="C:cytoplasm"/>
    <property type="evidence" value="ECO:0007669"/>
    <property type="project" value="TreeGrafter"/>
</dbReference>
<feature type="region of interest" description="Disordered" evidence="4">
    <location>
        <begin position="114"/>
        <end position="151"/>
    </location>
</feature>
<dbReference type="InterPro" id="IPR011009">
    <property type="entry name" value="Kinase-like_dom_sf"/>
</dbReference>
<dbReference type="InterPro" id="IPR000253">
    <property type="entry name" value="FHA_dom"/>
</dbReference>
<dbReference type="GO" id="GO:0004674">
    <property type="term" value="F:protein serine/threonine kinase activity"/>
    <property type="evidence" value="ECO:0007669"/>
    <property type="project" value="TreeGrafter"/>
</dbReference>
<reference evidence="7" key="1">
    <citation type="journal article" date="2020" name="Fungal Divers.">
        <title>Resolving the Mortierellaceae phylogeny through synthesis of multi-gene phylogenetics and phylogenomics.</title>
        <authorList>
            <person name="Vandepol N."/>
            <person name="Liber J."/>
            <person name="Desiro A."/>
            <person name="Na H."/>
            <person name="Kennedy M."/>
            <person name="Barry K."/>
            <person name="Grigoriev I.V."/>
            <person name="Miller A.N."/>
            <person name="O'Donnell K."/>
            <person name="Stajich J.E."/>
            <person name="Bonito G."/>
        </authorList>
    </citation>
    <scope>NUCLEOTIDE SEQUENCE</scope>
    <source>
        <strain evidence="7">BC1065</strain>
    </source>
</reference>
<keyword evidence="3" id="KW-0067">ATP-binding</keyword>
<dbReference type="EMBL" id="JAAAJB010001267">
    <property type="protein sequence ID" value="KAG0248414.1"/>
    <property type="molecule type" value="Genomic_DNA"/>
</dbReference>
<dbReference type="GO" id="GO:0035556">
    <property type="term" value="P:intracellular signal transduction"/>
    <property type="evidence" value="ECO:0007669"/>
    <property type="project" value="TreeGrafter"/>
</dbReference>
<evidence type="ECO:0000256" key="4">
    <source>
        <dbReference type="SAM" id="MobiDB-lite"/>
    </source>
</evidence>
<dbReference type="Gene3D" id="1.10.510.10">
    <property type="entry name" value="Transferase(Phosphotransferase) domain 1"/>
    <property type="match status" value="1"/>
</dbReference>
<evidence type="ECO:0000256" key="1">
    <source>
        <dbReference type="ARBA" id="ARBA00005575"/>
    </source>
</evidence>
<dbReference type="PROSITE" id="PS50006">
    <property type="entry name" value="FHA_DOMAIN"/>
    <property type="match status" value="1"/>
</dbReference>